<dbReference type="Proteomes" id="UP000601435">
    <property type="component" value="Unassembled WGS sequence"/>
</dbReference>
<feature type="transmembrane region" description="Helical" evidence="10">
    <location>
        <begin position="393"/>
        <end position="415"/>
    </location>
</feature>
<dbReference type="SUPFAM" id="SSF57850">
    <property type="entry name" value="RING/U-box"/>
    <property type="match status" value="1"/>
</dbReference>
<dbReference type="EMBL" id="CAJNJA010022030">
    <property type="protein sequence ID" value="CAE7485668.1"/>
    <property type="molecule type" value="Genomic_DNA"/>
</dbReference>
<dbReference type="GO" id="GO:0031966">
    <property type="term" value="C:mitochondrial membrane"/>
    <property type="evidence" value="ECO:0007669"/>
    <property type="project" value="UniProtKB-SubCell"/>
</dbReference>
<name>A0A812SML7_9DINO</name>
<evidence type="ECO:0000256" key="9">
    <source>
        <dbReference type="PROSITE-ProRule" id="PRU00282"/>
    </source>
</evidence>
<dbReference type="AlphaFoldDB" id="A0A812SML7"/>
<evidence type="ECO:0000313" key="12">
    <source>
        <dbReference type="Proteomes" id="UP000601435"/>
    </source>
</evidence>
<feature type="transmembrane region" description="Helical" evidence="10">
    <location>
        <begin position="446"/>
        <end position="468"/>
    </location>
</feature>
<dbReference type="SUPFAM" id="SSF103506">
    <property type="entry name" value="Mitochondrial carrier"/>
    <property type="match status" value="2"/>
</dbReference>
<protein>
    <submittedName>
        <fullName evidence="11">BFAR protein</fullName>
    </submittedName>
</protein>
<evidence type="ECO:0000256" key="5">
    <source>
        <dbReference type="ARBA" id="ARBA00022737"/>
    </source>
</evidence>
<gene>
    <name evidence="11" type="primary">BFAR</name>
    <name evidence="11" type="ORF">SNEC2469_LOCUS13787</name>
</gene>
<comment type="subcellular location">
    <subcellularLocation>
        <location evidence="1">Mitochondrion membrane</location>
        <topology evidence="1">Multi-pass membrane protein</topology>
    </subcellularLocation>
</comment>
<evidence type="ECO:0000256" key="3">
    <source>
        <dbReference type="ARBA" id="ARBA00022448"/>
    </source>
</evidence>
<evidence type="ECO:0000256" key="4">
    <source>
        <dbReference type="ARBA" id="ARBA00022692"/>
    </source>
</evidence>
<keyword evidence="8 9" id="KW-0472">Membrane</keyword>
<keyword evidence="7" id="KW-0496">Mitochondrion</keyword>
<keyword evidence="3" id="KW-0813">Transport</keyword>
<keyword evidence="6 10" id="KW-1133">Transmembrane helix</keyword>
<evidence type="ECO:0000256" key="7">
    <source>
        <dbReference type="ARBA" id="ARBA00023128"/>
    </source>
</evidence>
<keyword evidence="5" id="KW-0677">Repeat</keyword>
<dbReference type="OrthoDB" id="420936at2759"/>
<evidence type="ECO:0000256" key="8">
    <source>
        <dbReference type="ARBA" id="ARBA00023136"/>
    </source>
</evidence>
<organism evidence="11 12">
    <name type="scientific">Symbiodinium necroappetens</name>
    <dbReference type="NCBI Taxonomy" id="1628268"/>
    <lineage>
        <taxon>Eukaryota</taxon>
        <taxon>Sar</taxon>
        <taxon>Alveolata</taxon>
        <taxon>Dinophyceae</taxon>
        <taxon>Suessiales</taxon>
        <taxon>Symbiodiniaceae</taxon>
        <taxon>Symbiodinium</taxon>
    </lineage>
</organism>
<reference evidence="11" key="1">
    <citation type="submission" date="2021-02" db="EMBL/GenBank/DDBJ databases">
        <authorList>
            <person name="Dougan E. K."/>
            <person name="Rhodes N."/>
            <person name="Thang M."/>
            <person name="Chan C."/>
        </authorList>
    </citation>
    <scope>NUCLEOTIDE SEQUENCE</scope>
</reference>
<dbReference type="InterPro" id="IPR023395">
    <property type="entry name" value="MCP_dom_sf"/>
</dbReference>
<keyword evidence="12" id="KW-1185">Reference proteome</keyword>
<comment type="caution">
    <text evidence="11">The sequence shown here is derived from an EMBL/GenBank/DDBJ whole genome shotgun (WGS) entry which is preliminary data.</text>
</comment>
<evidence type="ECO:0000256" key="1">
    <source>
        <dbReference type="ARBA" id="ARBA00004225"/>
    </source>
</evidence>
<dbReference type="Gene3D" id="1.50.40.10">
    <property type="entry name" value="Mitochondrial carrier domain"/>
    <property type="match status" value="3"/>
</dbReference>
<feature type="transmembrane region" description="Helical" evidence="10">
    <location>
        <begin position="327"/>
        <end position="344"/>
    </location>
</feature>
<comment type="similarity">
    <text evidence="2">Belongs to the mitochondrial carrier (TC 2.A.29) family.</text>
</comment>
<evidence type="ECO:0000313" key="11">
    <source>
        <dbReference type="EMBL" id="CAE7485668.1"/>
    </source>
</evidence>
<proteinExistence type="inferred from homology"/>
<dbReference type="PANTHER" id="PTHR45624:SF36">
    <property type="entry name" value="S-ADENOSYLMETHIONINE CARRIER 2, CHLOROPLASTIC-RELATED"/>
    <property type="match status" value="1"/>
</dbReference>
<keyword evidence="4 9" id="KW-0812">Transmembrane</keyword>
<evidence type="ECO:0000256" key="6">
    <source>
        <dbReference type="ARBA" id="ARBA00022989"/>
    </source>
</evidence>
<dbReference type="PANTHER" id="PTHR45624">
    <property type="entry name" value="MITOCHONDRIAL BASIC AMINO ACIDS TRANSPORTER-RELATED"/>
    <property type="match status" value="1"/>
</dbReference>
<dbReference type="Pfam" id="PF00153">
    <property type="entry name" value="Mito_carr"/>
    <property type="match status" value="2"/>
</dbReference>
<dbReference type="InterPro" id="IPR018108">
    <property type="entry name" value="MCP_transmembrane"/>
</dbReference>
<evidence type="ECO:0000256" key="2">
    <source>
        <dbReference type="ARBA" id="ARBA00006375"/>
    </source>
</evidence>
<dbReference type="GO" id="GO:0022857">
    <property type="term" value="F:transmembrane transporter activity"/>
    <property type="evidence" value="ECO:0007669"/>
    <property type="project" value="TreeGrafter"/>
</dbReference>
<dbReference type="PROSITE" id="PS50920">
    <property type="entry name" value="SOLCAR"/>
    <property type="match status" value="2"/>
</dbReference>
<dbReference type="InterPro" id="IPR050567">
    <property type="entry name" value="Mitochondrial_Carrier"/>
</dbReference>
<sequence>MHSLKTAGCCTFVSEISGVVPGQTWLWADDEETVAAFDDAACALLKRLPSKLRNQLMLYTASLTIIPHSVHEDASKWHVDWYGIPDALSWTMLVPLWPRDDDDWRALGGTQLCLKEHALPRADSVAPSIAAVAALVAKEAAEQNPNECPEHWASADFSVVEHSYQRGECLLFEGHVLHRTGPYEAENPATRVLASLMVGPRDPRHWPEVSRSLCKQGACFVRKPCKSEWSAASRERNGSSEKRVTLHPAAQGFVLALNLSRPCSLAWSNLSLQPFCGPELLVPRLSVPDEWKLESDSDDEVFVWSETDKIMRVLRNRRRCRKHPVCWLFVIALAVILGPLVVALRDSSMPKGTANWISDRLSKPFGKPTDPVADTSLALLIGFSKQQVVQSSVLVDIAFGLVLSGTLTATVLATLEPDAQSVPRDFLQKATLSNMTQDMTQPQGRLWSTALGLASVLSVISMYTFWLYRSWAPYVDNDNPIHSIVLETALERRLRIAWALVPQVGFVLAAMVPSLSDVAGYEVVLTAVHNVSAPFAMLFLMIMETIQLGFGENAFQYFFTDEATPVHGPLTKYQRMRVCLLIEAWIAGLIFIGVHSRSALVETAAVLPLIYQSRINSTIAQLSHQLAEQVANGLDEAGKTRHRQGGGELGLRRCAVVESLSGFAEVPSKAKNARTKDFTEVSGRKVRKGSVATMPLDVARHAVQAAISSKRPHPGLVEAFRAAASPPSGFFRGLVPALICSAAGPAAFLLGYEVQRGSKEVLEAGLVAKAVQVAVVQPFDFFRTSWQAALLLPETKSSHLLRGPWEVITTDGPRSLWRGLIPTLLRDVLAAGTFWSSYMYLNQVMLNDSSLEEVLLDPVTLPCCGESFCKTCLQQWTVVKLDDGAEHASELAERRRDIRDQELEERIAGGFGLWQEVAASRDLFVGENLAVAFGTSGVVLGRHEEGRVKVKFDLFLWGISGVFNVSPDEILPQLPSTFGVSIGQRVLASQDLIVASSVRVPFATLGTVVGPSSSPDRITVCFDTVTDGQNRLDVQAFEILPNMELIGGFRVAQRVTAVENILLEGVVLVPPGAVGTVLSQYSDTRLTVMFEGRLDGRSEEFDAAAMRQRAVQSAFVSSVCAMGAAIVTQPLDMVKTKMQIHRMMTSRDDGFRRVKVARFAATLRETYQATGWRGLWAGGSLRLACGAVAGLLLGPALEYAQLLSHDAARPLRRQLDLGEDPGRTIVHPRSSKAMFIDVKL</sequence>
<accession>A0A812SML7</accession>
<evidence type="ECO:0000256" key="10">
    <source>
        <dbReference type="SAM" id="Phobius"/>
    </source>
</evidence>
<feature type="transmembrane region" description="Helical" evidence="10">
    <location>
        <begin position="576"/>
        <end position="594"/>
    </location>
</feature>
<feature type="repeat" description="Solcar" evidence="9">
    <location>
        <begin position="756"/>
        <end position="844"/>
    </location>
</feature>
<feature type="repeat" description="Solcar" evidence="9">
    <location>
        <begin position="1112"/>
        <end position="1203"/>
    </location>
</feature>